<dbReference type="Pfam" id="PF19302">
    <property type="entry name" value="DUF5915"/>
    <property type="match status" value="1"/>
</dbReference>
<evidence type="ECO:0008006" key="3">
    <source>
        <dbReference type="Google" id="ProtNLM"/>
    </source>
</evidence>
<gene>
    <name evidence="1" type="ORF">AKJ65_07360</name>
</gene>
<dbReference type="PANTHER" id="PTHR42780:SF1">
    <property type="entry name" value="ISOLEUCINE--TRNA LIGASE, CYTOPLASMIC"/>
    <property type="match status" value="1"/>
</dbReference>
<evidence type="ECO:0000313" key="1">
    <source>
        <dbReference type="EMBL" id="KXA92563.1"/>
    </source>
</evidence>
<dbReference type="GO" id="GO:0005524">
    <property type="term" value="F:ATP binding"/>
    <property type="evidence" value="ECO:0007669"/>
    <property type="project" value="InterPro"/>
</dbReference>
<dbReference type="EMBL" id="LHXO01000150">
    <property type="protein sequence ID" value="KXA92563.1"/>
    <property type="molecule type" value="Genomic_DNA"/>
</dbReference>
<dbReference type="AlphaFoldDB" id="A0A133UED6"/>
<dbReference type="InterPro" id="IPR023586">
    <property type="entry name" value="Ile-tRNA-ligase_type2"/>
</dbReference>
<evidence type="ECO:0000313" key="2">
    <source>
        <dbReference type="Proteomes" id="UP000070284"/>
    </source>
</evidence>
<feature type="non-terminal residue" evidence="1">
    <location>
        <position position="1"/>
    </location>
</feature>
<comment type="caution">
    <text evidence="1">The sequence shown here is derived from an EMBL/GenBank/DDBJ whole genome shotgun (WGS) entry which is preliminary data.</text>
</comment>
<dbReference type="GO" id="GO:0004822">
    <property type="term" value="F:isoleucine-tRNA ligase activity"/>
    <property type="evidence" value="ECO:0007669"/>
    <property type="project" value="InterPro"/>
</dbReference>
<keyword evidence="2" id="KW-1185">Reference proteome</keyword>
<accession>A0A133UED6</accession>
<protein>
    <recommendedName>
        <fullName evidence="3">Isoleucine--tRNA ligase</fullName>
    </recommendedName>
</protein>
<organism evidence="1 2">
    <name type="scientific">candidate division MSBL1 archaeon SCGC-AAA259E19</name>
    <dbReference type="NCBI Taxonomy" id="1698264"/>
    <lineage>
        <taxon>Archaea</taxon>
        <taxon>Methanobacteriati</taxon>
        <taxon>Methanobacteriota</taxon>
        <taxon>candidate division MSBL1</taxon>
    </lineage>
</organism>
<sequence length="255" mass="29518">LEEDMEVVQNFVEAGAKARQRSGIKRRWPVKRIMVKADSEETKNSVMRLEKVLKNQLNCKEVEAYTEGEFEEEVDLICGVDSESLEERFGDLTSSIEERIRSMPLEDVRDRAGDRGFIEVSVEGKKVKVGLNDLSLGELPEGLVGAESPLGEIVIDTSVDPELESERLTRDVVRRLQEMRKEMDLEMEEKVRVTIVTEEDRSIEHLENQEDYIKREVRVRDLEIGRPDEVEERDYKREWKIDGQVYELSMGQIEG</sequence>
<dbReference type="Proteomes" id="UP000070284">
    <property type="component" value="Unassembled WGS sequence"/>
</dbReference>
<dbReference type="SUPFAM" id="SSF47323">
    <property type="entry name" value="Anticodon-binding domain of a subclass of class I aminoacyl-tRNA synthetases"/>
    <property type="match status" value="2"/>
</dbReference>
<name>A0A133UED6_9EURY</name>
<reference evidence="1 2" key="1">
    <citation type="journal article" date="2016" name="Sci. Rep.">
        <title>Metabolic traits of an uncultured archaeal lineage -MSBL1- from brine pools of the Red Sea.</title>
        <authorList>
            <person name="Mwirichia R."/>
            <person name="Alam I."/>
            <person name="Rashid M."/>
            <person name="Vinu M."/>
            <person name="Ba-Alawi W."/>
            <person name="Anthony Kamau A."/>
            <person name="Kamanda Ngugi D."/>
            <person name="Goker M."/>
            <person name="Klenk H.P."/>
            <person name="Bajic V."/>
            <person name="Stingl U."/>
        </authorList>
    </citation>
    <scope>NUCLEOTIDE SEQUENCE [LARGE SCALE GENOMIC DNA]</scope>
    <source>
        <strain evidence="1">SCGC-AAA259E19</strain>
    </source>
</reference>
<proteinExistence type="predicted"/>
<dbReference type="GO" id="GO:0006428">
    <property type="term" value="P:isoleucyl-tRNA aminoacylation"/>
    <property type="evidence" value="ECO:0007669"/>
    <property type="project" value="TreeGrafter"/>
</dbReference>
<dbReference type="PANTHER" id="PTHR42780">
    <property type="entry name" value="SOLEUCYL-TRNA SYNTHETASE"/>
    <property type="match status" value="1"/>
</dbReference>
<dbReference type="InterPro" id="IPR009080">
    <property type="entry name" value="tRNAsynth_Ia_anticodon-bd"/>
</dbReference>